<gene>
    <name evidence="1" type="ORF">PREVCOP_05718</name>
</gene>
<dbReference type="AlphaFoldDB" id="D1PER2"/>
<dbReference type="STRING" id="537011.PREVCOP_05718"/>
<keyword evidence="2" id="KW-1185">Reference proteome</keyword>
<evidence type="ECO:0000313" key="1">
    <source>
        <dbReference type="EMBL" id="EFB34738.1"/>
    </source>
</evidence>
<name>D1PER2_9BACT</name>
<comment type="caution">
    <text evidence="1">The sequence shown here is derived from an EMBL/GenBank/DDBJ whole genome shotgun (WGS) entry which is preliminary data.</text>
</comment>
<dbReference type="HOGENOM" id="CLU_3294221_0_0_10"/>
<proteinExistence type="predicted"/>
<dbReference type="PaxDb" id="537011-PREVCOP_05718"/>
<reference evidence="1" key="1">
    <citation type="submission" date="2009-11" db="EMBL/GenBank/DDBJ databases">
        <authorList>
            <person name="Weinstock G."/>
            <person name="Sodergren E."/>
            <person name="Clifton S."/>
            <person name="Fulton L."/>
            <person name="Fulton B."/>
            <person name="Courtney L."/>
            <person name="Fronick C."/>
            <person name="Harrison M."/>
            <person name="Strong C."/>
            <person name="Farmer C."/>
            <person name="Delahaunty K."/>
            <person name="Markovic C."/>
            <person name="Hall O."/>
            <person name="Minx P."/>
            <person name="Tomlinson C."/>
            <person name="Mitreva M."/>
            <person name="Nelson J."/>
            <person name="Hou S."/>
            <person name="Wollam A."/>
            <person name="Pepin K.H."/>
            <person name="Johnson M."/>
            <person name="Bhonagiri V."/>
            <person name="Nash W.E."/>
            <person name="Warren W."/>
            <person name="Chinwalla A."/>
            <person name="Mardis E.R."/>
            <person name="Wilson R.K."/>
        </authorList>
    </citation>
    <scope>NUCLEOTIDE SEQUENCE [LARGE SCALE GENOMIC DNA]</scope>
    <source>
        <strain evidence="1">DSM 18205</strain>
    </source>
</reference>
<dbReference type="EMBL" id="ACBX02000029">
    <property type="protein sequence ID" value="EFB34738.1"/>
    <property type="molecule type" value="Genomic_DNA"/>
</dbReference>
<accession>D1PER2</accession>
<dbReference type="Proteomes" id="UP000004477">
    <property type="component" value="Unassembled WGS sequence"/>
</dbReference>
<organism evidence="1 2">
    <name type="scientific">Segatella copri DSM 18205</name>
    <dbReference type="NCBI Taxonomy" id="537011"/>
    <lineage>
        <taxon>Bacteria</taxon>
        <taxon>Pseudomonadati</taxon>
        <taxon>Bacteroidota</taxon>
        <taxon>Bacteroidia</taxon>
        <taxon>Bacteroidales</taxon>
        <taxon>Prevotellaceae</taxon>
        <taxon>Segatella</taxon>
    </lineage>
</organism>
<protein>
    <submittedName>
        <fullName evidence="1">Uncharacterized protein</fullName>
    </submittedName>
</protein>
<evidence type="ECO:0000313" key="2">
    <source>
        <dbReference type="Proteomes" id="UP000004477"/>
    </source>
</evidence>
<sequence length="40" mass="4651">MFFRNPCVCFCFKKRRILLASLPAGFYAFPINFLNMSSAK</sequence>